<evidence type="ECO:0000313" key="2">
    <source>
        <dbReference type="EMBL" id="KAK4772768.1"/>
    </source>
</evidence>
<name>A0AAN7KND0_TRANT</name>
<dbReference type="EMBL" id="JAXQNO010000020">
    <property type="protein sequence ID" value="KAK4772768.1"/>
    <property type="molecule type" value="Genomic_DNA"/>
</dbReference>
<dbReference type="PANTHER" id="PTHR46407">
    <property type="entry name" value="OS02G0208700 PROTEIN"/>
    <property type="match status" value="1"/>
</dbReference>
<dbReference type="InterPro" id="IPR001810">
    <property type="entry name" value="F-box_dom"/>
</dbReference>
<dbReference type="GO" id="GO:2000762">
    <property type="term" value="P:regulation of phenylpropanoid metabolic process"/>
    <property type="evidence" value="ECO:0007669"/>
    <property type="project" value="InterPro"/>
</dbReference>
<dbReference type="Pfam" id="PF00646">
    <property type="entry name" value="F-box"/>
    <property type="match status" value="1"/>
</dbReference>
<reference evidence="2 3" key="1">
    <citation type="journal article" date="2023" name="Hortic Res">
        <title>Pangenome of water caltrop reveals structural variations and asymmetric subgenome divergence after allopolyploidization.</title>
        <authorList>
            <person name="Zhang X."/>
            <person name="Chen Y."/>
            <person name="Wang L."/>
            <person name="Yuan Y."/>
            <person name="Fang M."/>
            <person name="Shi L."/>
            <person name="Lu R."/>
            <person name="Comes H.P."/>
            <person name="Ma Y."/>
            <person name="Chen Y."/>
            <person name="Huang G."/>
            <person name="Zhou Y."/>
            <person name="Zheng Z."/>
            <person name="Qiu Y."/>
        </authorList>
    </citation>
    <scope>NUCLEOTIDE SEQUENCE [LARGE SCALE GENOMIC DNA]</scope>
    <source>
        <strain evidence="2">F231</strain>
    </source>
</reference>
<protein>
    <recommendedName>
        <fullName evidence="1">F-box domain-containing protein</fullName>
    </recommendedName>
</protein>
<dbReference type="InterPro" id="IPR006652">
    <property type="entry name" value="Kelch_1"/>
</dbReference>
<dbReference type="PANTHER" id="PTHR46407:SF3">
    <property type="entry name" value="OS02G0208700 PROTEIN"/>
    <property type="match status" value="1"/>
</dbReference>
<keyword evidence="3" id="KW-1185">Reference proteome</keyword>
<dbReference type="GO" id="GO:0080037">
    <property type="term" value="P:negative regulation of cytokinin-activated signaling pathway"/>
    <property type="evidence" value="ECO:0007669"/>
    <property type="project" value="InterPro"/>
</dbReference>
<gene>
    <name evidence="2" type="ORF">SAY86_014543</name>
</gene>
<evidence type="ECO:0000259" key="1">
    <source>
        <dbReference type="Pfam" id="PF00646"/>
    </source>
</evidence>
<dbReference type="Gene3D" id="2.120.10.80">
    <property type="entry name" value="Kelch-type beta propeller"/>
    <property type="match status" value="1"/>
</dbReference>
<dbReference type="SMART" id="SM00612">
    <property type="entry name" value="Kelch"/>
    <property type="match status" value="2"/>
</dbReference>
<dbReference type="Pfam" id="PF01344">
    <property type="entry name" value="Kelch_1"/>
    <property type="match status" value="2"/>
</dbReference>
<sequence>MELIPGLPDELARECLSRVPYELFSSVGSICRGWKAEIESPDFFSQRRSAGKSQVLVVLAQARPNPAVRSGSMKHMLPPVCLLTVFEPLSGRWTNLPPPPGCSDGLPRFCRLAAVGMELVVVGGLDPVTWDASKAVYIYSFLSGEWRRGEDMPGRARLFFGCASDGERTLFVAGGHDTDKNALRSVSAYDVRGDRWVPVPDMAVERDECSAAFRGGEFVVVSGYTTEAQGKFERSVEAFDVATWSWRPVVENVLEADTSPRACVYGGAGEDTLYALRKSGGDVAALSGSAWRSLARLPADVTSRNHVQRWCERLVVFGWGSEERPDGAVFVLDLCSGTWSKMEVPEGFTGIVMEGCVLEI</sequence>
<dbReference type="AlphaFoldDB" id="A0AAN7KND0"/>
<comment type="caution">
    <text evidence="2">The sequence shown here is derived from an EMBL/GenBank/DDBJ whole genome shotgun (WGS) entry which is preliminary data.</text>
</comment>
<proteinExistence type="predicted"/>
<dbReference type="CDD" id="cd22152">
    <property type="entry name" value="F-box_AtAFR-like"/>
    <property type="match status" value="1"/>
</dbReference>
<dbReference type="InterPro" id="IPR036047">
    <property type="entry name" value="F-box-like_dom_sf"/>
</dbReference>
<dbReference type="InterPro" id="IPR044595">
    <property type="entry name" value="KMD1-4"/>
</dbReference>
<dbReference type="InterPro" id="IPR015915">
    <property type="entry name" value="Kelch-typ_b-propeller"/>
</dbReference>
<dbReference type="Proteomes" id="UP001346149">
    <property type="component" value="Unassembled WGS sequence"/>
</dbReference>
<dbReference type="SUPFAM" id="SSF117281">
    <property type="entry name" value="Kelch motif"/>
    <property type="match status" value="1"/>
</dbReference>
<evidence type="ECO:0000313" key="3">
    <source>
        <dbReference type="Proteomes" id="UP001346149"/>
    </source>
</evidence>
<organism evidence="2 3">
    <name type="scientific">Trapa natans</name>
    <name type="common">Water chestnut</name>
    <dbReference type="NCBI Taxonomy" id="22666"/>
    <lineage>
        <taxon>Eukaryota</taxon>
        <taxon>Viridiplantae</taxon>
        <taxon>Streptophyta</taxon>
        <taxon>Embryophyta</taxon>
        <taxon>Tracheophyta</taxon>
        <taxon>Spermatophyta</taxon>
        <taxon>Magnoliopsida</taxon>
        <taxon>eudicotyledons</taxon>
        <taxon>Gunneridae</taxon>
        <taxon>Pentapetalae</taxon>
        <taxon>rosids</taxon>
        <taxon>malvids</taxon>
        <taxon>Myrtales</taxon>
        <taxon>Lythraceae</taxon>
        <taxon>Trapa</taxon>
    </lineage>
</organism>
<dbReference type="SUPFAM" id="SSF81383">
    <property type="entry name" value="F-box domain"/>
    <property type="match status" value="1"/>
</dbReference>
<feature type="domain" description="F-box" evidence="1">
    <location>
        <begin position="5"/>
        <end position="44"/>
    </location>
</feature>
<accession>A0AAN7KND0</accession>